<dbReference type="GeneID" id="35873145"/>
<proteinExistence type="predicted"/>
<keyword evidence="1" id="KW-0812">Transmembrane</keyword>
<dbReference type="Pfam" id="PF17323">
    <property type="entry name" value="ToxS"/>
    <property type="match status" value="1"/>
</dbReference>
<dbReference type="RefSeq" id="WP_017008501.1">
    <property type="nucleotide sequence ID" value="NZ_FOWR01000049.1"/>
</dbReference>
<dbReference type="Proteomes" id="UP000182692">
    <property type="component" value="Unassembled WGS sequence"/>
</dbReference>
<accession>A0A1I5WJ07</accession>
<evidence type="ECO:0000313" key="2">
    <source>
        <dbReference type="Proteomes" id="UP000182692"/>
    </source>
</evidence>
<dbReference type="AlphaFoldDB" id="A0A1I5WJ07"/>
<protein>
    <submittedName>
        <fullName evidence="1">Transmembrane regulatory protein ToxS</fullName>
    </submittedName>
</protein>
<reference evidence="1 2" key="1">
    <citation type="submission" date="2016-10" db="EMBL/GenBank/DDBJ databases">
        <authorList>
            <person name="de Groot N.N."/>
        </authorList>
    </citation>
    <scope>NUCLEOTIDE SEQUENCE [LARGE SCALE GENOMIC DNA]</scope>
    <source>
        <strain evidence="1 2">DSM 15893</strain>
    </source>
</reference>
<evidence type="ECO:0000313" key="1">
    <source>
        <dbReference type="EMBL" id="SFQ19621.1"/>
    </source>
</evidence>
<name>A0A1I5WJ07_9GAMM</name>
<organism evidence="1 2">
    <name type="scientific">Enterovibrio norvegicus DSM 15893</name>
    <dbReference type="NCBI Taxonomy" id="1121869"/>
    <lineage>
        <taxon>Bacteria</taxon>
        <taxon>Pseudomonadati</taxon>
        <taxon>Pseudomonadota</taxon>
        <taxon>Gammaproteobacteria</taxon>
        <taxon>Vibrionales</taxon>
        <taxon>Vibrionaceae</taxon>
        <taxon>Enterovibrio</taxon>
    </lineage>
</organism>
<dbReference type="STRING" id="1121869.SAMN03084138_04331"/>
<keyword evidence="1" id="KW-0472">Membrane</keyword>
<dbReference type="EMBL" id="FOWR01000049">
    <property type="protein sequence ID" value="SFQ19621.1"/>
    <property type="molecule type" value="Genomic_DNA"/>
</dbReference>
<gene>
    <name evidence="1" type="ORF">SAMN03084138_04331</name>
</gene>
<dbReference type="GO" id="GO:0016020">
    <property type="term" value="C:membrane"/>
    <property type="evidence" value="ECO:0007669"/>
    <property type="project" value="InterPro"/>
</dbReference>
<dbReference type="OrthoDB" id="5916028at2"/>
<sequence length="183" mass="20772">MSLITTPRRRDQMKRYSPYLLLLLTIIGSCWVFLGEDVRTSTLLLSREWKSNTVNYIEESTYRNVTGITATEQHSNMVFLPNNTYSRDTQIILKNEVDNIQVIMSVSESGEWEVSGGYLRLKLGELKDVTTGDTSEFSADDLALVRTFYRMGAEKVRRIDVLSSSALLLTSLNHGSMVLYNQG</sequence>
<dbReference type="InterPro" id="IPR035288">
    <property type="entry name" value="ToxS"/>
</dbReference>